<name>A0ABR6P836_9SPIR</name>
<gene>
    <name evidence="2" type="ORF">HNP68_000024</name>
</gene>
<sequence length="93" mass="10656">MQEVEIEIINTYGIHSRSTNMLAELANKHSSCDIKIITKGDIKAETKSTIEIIILGIIYKGKVKITVTRKKEKMAIKNLFNLLKYNFSKELEK</sequence>
<protein>
    <submittedName>
        <fullName evidence="2">Phosphocarrier protein</fullName>
    </submittedName>
</protein>
<keyword evidence="3" id="KW-1185">Reference proteome</keyword>
<dbReference type="NCBIfam" id="TIGR01003">
    <property type="entry name" value="PTS_HPr_family"/>
    <property type="match status" value="1"/>
</dbReference>
<feature type="domain" description="HPr" evidence="1">
    <location>
        <begin position="1"/>
        <end position="90"/>
    </location>
</feature>
<evidence type="ECO:0000259" key="1">
    <source>
        <dbReference type="PROSITE" id="PS51350"/>
    </source>
</evidence>
<dbReference type="EMBL" id="JACHFG010000001">
    <property type="protein sequence ID" value="MBB6042440.1"/>
    <property type="molecule type" value="Genomic_DNA"/>
</dbReference>
<dbReference type="Gene3D" id="3.30.1340.10">
    <property type="entry name" value="HPr-like"/>
    <property type="match status" value="1"/>
</dbReference>
<dbReference type="InterPro" id="IPR000032">
    <property type="entry name" value="HPr-like"/>
</dbReference>
<dbReference type="Pfam" id="PF00381">
    <property type="entry name" value="PTS-HPr"/>
    <property type="match status" value="1"/>
</dbReference>
<dbReference type="RefSeq" id="WP_183219212.1">
    <property type="nucleotide sequence ID" value="NZ_CP123998.1"/>
</dbReference>
<dbReference type="InterPro" id="IPR001020">
    <property type="entry name" value="PTS_HPr_His_P_site"/>
</dbReference>
<evidence type="ECO:0000313" key="2">
    <source>
        <dbReference type="EMBL" id="MBB6042440.1"/>
    </source>
</evidence>
<reference evidence="2 3" key="1">
    <citation type="submission" date="2020-08" db="EMBL/GenBank/DDBJ databases">
        <title>Genomic Encyclopedia of Type Strains, Phase IV (KMG-IV): sequencing the most valuable type-strain genomes for metagenomic binning, comparative biology and taxonomic classification.</title>
        <authorList>
            <person name="Goeker M."/>
        </authorList>
    </citation>
    <scope>NUCLEOTIDE SEQUENCE [LARGE SCALE GENOMIC DNA]</scope>
    <source>
        <strain evidence="2 3">DSM 24625</strain>
    </source>
</reference>
<dbReference type="SUPFAM" id="SSF55594">
    <property type="entry name" value="HPr-like"/>
    <property type="match status" value="1"/>
</dbReference>
<dbReference type="Proteomes" id="UP000555838">
    <property type="component" value="Unassembled WGS sequence"/>
</dbReference>
<dbReference type="InterPro" id="IPR035895">
    <property type="entry name" value="HPr-like_sf"/>
</dbReference>
<organism evidence="2 3">
    <name type="scientific">Borreliella yangtzensis</name>
    <dbReference type="NCBI Taxonomy" id="683292"/>
    <lineage>
        <taxon>Bacteria</taxon>
        <taxon>Pseudomonadati</taxon>
        <taxon>Spirochaetota</taxon>
        <taxon>Spirochaetia</taxon>
        <taxon>Spirochaetales</taxon>
        <taxon>Borreliaceae</taxon>
        <taxon>Borreliella</taxon>
    </lineage>
</organism>
<comment type="caution">
    <text evidence="2">The sequence shown here is derived from an EMBL/GenBank/DDBJ whole genome shotgun (WGS) entry which is preliminary data.</text>
</comment>
<dbReference type="PROSITE" id="PS00369">
    <property type="entry name" value="PTS_HPR_HIS"/>
    <property type="match status" value="1"/>
</dbReference>
<dbReference type="PROSITE" id="PS51350">
    <property type="entry name" value="PTS_HPR_DOM"/>
    <property type="match status" value="1"/>
</dbReference>
<accession>A0ABR6P836</accession>
<proteinExistence type="predicted"/>
<evidence type="ECO:0000313" key="3">
    <source>
        <dbReference type="Proteomes" id="UP000555838"/>
    </source>
</evidence>